<dbReference type="Proteomes" id="UP000011083">
    <property type="component" value="Unassembled WGS sequence"/>
</dbReference>
<evidence type="ECO:0000313" key="4">
    <source>
        <dbReference type="Proteomes" id="UP000011083"/>
    </source>
</evidence>
<protein>
    <submittedName>
        <fullName evidence="3">Uncharacterized protein</fullName>
    </submittedName>
</protein>
<dbReference type="VEuPathDB" id="AmoebaDB:ACA1_190120"/>
<organism evidence="3 4">
    <name type="scientific">Acanthamoeba castellanii (strain ATCC 30010 / Neff)</name>
    <dbReference type="NCBI Taxonomy" id="1257118"/>
    <lineage>
        <taxon>Eukaryota</taxon>
        <taxon>Amoebozoa</taxon>
        <taxon>Discosea</taxon>
        <taxon>Longamoebia</taxon>
        <taxon>Centramoebida</taxon>
        <taxon>Acanthamoebidae</taxon>
        <taxon>Acanthamoeba</taxon>
    </lineage>
</organism>
<dbReference type="GeneID" id="14911735"/>
<evidence type="ECO:0000313" key="3">
    <source>
        <dbReference type="EMBL" id="ELR11325.1"/>
    </source>
</evidence>
<sequence length="330" mass="36996">MERYDASEGEEEVRLSAASQTERSGLLGRGAGSSNKKKKNKGKYDSGLGELDTDFDEDNEQVVFSVGETKRPSGKDGAFDNHYSQITPKSYQFKALFRKNFKLQLRQRCTLCCQIVVPLLLILYVGAMQLLFNSLLDDNKGWKDPEVKMPVALNQSWTYFIGDPLPQSVPDLGYLSITGDKGGMLSSINQTKYFTPNGTAYHMPFLLPYSSRAKLQTEIKSMKDRFSAALQSGGEIESFLAAPFAALAFSFRNVSTQGTPHLSFELQREQQYPYIIAYQGDSSSIILMASAWLVASINLVVKTLLQGFPYEDLPLNIDREQQYPYIIAYQ</sequence>
<proteinExistence type="predicted"/>
<dbReference type="EMBL" id="KB008154">
    <property type="protein sequence ID" value="ELR11325.1"/>
    <property type="molecule type" value="Genomic_DNA"/>
</dbReference>
<keyword evidence="2" id="KW-1133">Transmembrane helix</keyword>
<dbReference type="KEGG" id="acan:ACA1_190120"/>
<keyword evidence="2" id="KW-0812">Transmembrane</keyword>
<reference evidence="3 4" key="1">
    <citation type="journal article" date="2013" name="Genome Biol.">
        <title>Genome of Acanthamoeba castellanii highlights extensive lateral gene transfer and early evolution of tyrosine kinase signaling.</title>
        <authorList>
            <person name="Clarke M."/>
            <person name="Lohan A.J."/>
            <person name="Liu B."/>
            <person name="Lagkouvardos I."/>
            <person name="Roy S."/>
            <person name="Zafar N."/>
            <person name="Bertelli C."/>
            <person name="Schilde C."/>
            <person name="Kianianmomeni A."/>
            <person name="Burglin T.R."/>
            <person name="Frech C."/>
            <person name="Turcotte B."/>
            <person name="Kopec K.O."/>
            <person name="Synnott J.M."/>
            <person name="Choo C."/>
            <person name="Paponov I."/>
            <person name="Finkler A."/>
            <person name="Soon Heng Tan C."/>
            <person name="Hutchins A.P."/>
            <person name="Weinmeier T."/>
            <person name="Rattei T."/>
            <person name="Chu J.S."/>
            <person name="Gimenez G."/>
            <person name="Irimia M."/>
            <person name="Rigden D.J."/>
            <person name="Fitzpatrick D.A."/>
            <person name="Lorenzo-Morales J."/>
            <person name="Bateman A."/>
            <person name="Chiu C.H."/>
            <person name="Tang P."/>
            <person name="Hegemann P."/>
            <person name="Fromm H."/>
            <person name="Raoult D."/>
            <person name="Greub G."/>
            <person name="Miranda-Saavedra D."/>
            <person name="Chen N."/>
            <person name="Nash P."/>
            <person name="Ginger M.L."/>
            <person name="Horn M."/>
            <person name="Schaap P."/>
            <person name="Caler L."/>
            <person name="Loftus B."/>
        </authorList>
    </citation>
    <scope>NUCLEOTIDE SEQUENCE [LARGE SCALE GENOMIC DNA]</scope>
    <source>
        <strain evidence="3 4">Neff</strain>
    </source>
</reference>
<dbReference type="RefSeq" id="XP_004333338.1">
    <property type="nucleotide sequence ID" value="XM_004333290.1"/>
</dbReference>
<feature type="transmembrane region" description="Helical" evidence="2">
    <location>
        <begin position="115"/>
        <end position="136"/>
    </location>
</feature>
<accession>L8GE01</accession>
<evidence type="ECO:0000256" key="1">
    <source>
        <dbReference type="SAM" id="MobiDB-lite"/>
    </source>
</evidence>
<name>L8GE01_ACACF</name>
<keyword evidence="4" id="KW-1185">Reference proteome</keyword>
<gene>
    <name evidence="3" type="ORF">ACA1_190120</name>
</gene>
<keyword evidence="2" id="KW-0472">Membrane</keyword>
<evidence type="ECO:0000256" key="2">
    <source>
        <dbReference type="SAM" id="Phobius"/>
    </source>
</evidence>
<dbReference type="AlphaFoldDB" id="L8GE01"/>
<feature type="region of interest" description="Disordered" evidence="1">
    <location>
        <begin position="1"/>
        <end position="53"/>
    </location>
</feature>